<keyword evidence="4" id="KW-0963">Cytoplasm</keyword>
<evidence type="ECO:0000256" key="3">
    <source>
        <dbReference type="ARBA" id="ARBA00018408"/>
    </source>
</evidence>
<dbReference type="AlphaFoldDB" id="A0A6J3GUE0"/>
<feature type="repeat" description="TPR" evidence="9">
    <location>
        <begin position="505"/>
        <end position="538"/>
    </location>
</feature>
<comment type="subunit">
    <text evidence="2">Directly interacts with tubulin-gamma; this interaction determines centrosomal localization.</text>
</comment>
<name>A0A6J3GUE0_SAPAP</name>
<evidence type="ECO:0000256" key="4">
    <source>
        <dbReference type="ARBA" id="ARBA00022490"/>
    </source>
</evidence>
<evidence type="ECO:0000256" key="1">
    <source>
        <dbReference type="ARBA" id="ARBA00004300"/>
    </source>
</evidence>
<protein>
    <recommendedName>
        <fullName evidence="3">Centrosomal protein of 70 kDa</fullName>
    </recommendedName>
</protein>
<keyword evidence="6 10" id="KW-0175">Coiled coil</keyword>
<evidence type="ECO:0000256" key="7">
    <source>
        <dbReference type="ARBA" id="ARBA00023212"/>
    </source>
</evidence>
<feature type="coiled-coil region" evidence="10">
    <location>
        <begin position="99"/>
        <end position="200"/>
    </location>
</feature>
<evidence type="ECO:0000256" key="10">
    <source>
        <dbReference type="SAM" id="Coils"/>
    </source>
</evidence>
<dbReference type="GO" id="GO:0060271">
    <property type="term" value="P:cilium assembly"/>
    <property type="evidence" value="ECO:0007669"/>
    <property type="project" value="InterPro"/>
</dbReference>
<dbReference type="PANTHER" id="PTHR14594">
    <property type="entry name" value="CENTROSOMAL PROTEIN OF 70 KDA"/>
    <property type="match status" value="1"/>
</dbReference>
<dbReference type="GO" id="GO:0043015">
    <property type="term" value="F:gamma-tubulin binding"/>
    <property type="evidence" value="ECO:0007669"/>
    <property type="project" value="InterPro"/>
</dbReference>
<feature type="coiled-coil region" evidence="10">
    <location>
        <begin position="281"/>
        <end position="348"/>
    </location>
</feature>
<organism evidence="11 12">
    <name type="scientific">Sapajus apella</name>
    <name type="common">Brown-capped capuchin</name>
    <name type="synonym">Cebus apella</name>
    <dbReference type="NCBI Taxonomy" id="9515"/>
    <lineage>
        <taxon>Eukaryota</taxon>
        <taxon>Metazoa</taxon>
        <taxon>Chordata</taxon>
        <taxon>Craniata</taxon>
        <taxon>Vertebrata</taxon>
        <taxon>Euteleostomi</taxon>
        <taxon>Mammalia</taxon>
        <taxon>Eutheria</taxon>
        <taxon>Euarchontoglires</taxon>
        <taxon>Primates</taxon>
        <taxon>Haplorrhini</taxon>
        <taxon>Platyrrhini</taxon>
        <taxon>Cebidae</taxon>
        <taxon>Cebinae</taxon>
        <taxon>Sapajus</taxon>
    </lineage>
</organism>
<comment type="subcellular location">
    <subcellularLocation>
        <location evidence="1">Cytoplasm</location>
        <location evidence="1">Cytoskeleton</location>
        <location evidence="1">Microtubule organizing center</location>
        <location evidence="1">Centrosome</location>
    </subcellularLocation>
</comment>
<dbReference type="GO" id="GO:0070507">
    <property type="term" value="P:regulation of microtubule cytoskeleton organization"/>
    <property type="evidence" value="ECO:0007669"/>
    <property type="project" value="InterPro"/>
</dbReference>
<accession>A0A6J3GUE0</accession>
<evidence type="ECO:0000256" key="6">
    <source>
        <dbReference type="ARBA" id="ARBA00023054"/>
    </source>
</evidence>
<dbReference type="RefSeq" id="XP_032121072.1">
    <property type="nucleotide sequence ID" value="XM_032265181.1"/>
</dbReference>
<comment type="function">
    <text evidence="8">Plays a role in the organization of both preexisting and nascent microtubules in interphase cells. During mitosis, required for the organization and orientation of the mitotic spindle.</text>
</comment>
<dbReference type="GeneID" id="116541198"/>
<evidence type="ECO:0000256" key="5">
    <source>
        <dbReference type="ARBA" id="ARBA00022803"/>
    </source>
</evidence>
<dbReference type="Proteomes" id="UP000504640">
    <property type="component" value="Unplaced"/>
</dbReference>
<evidence type="ECO:0000313" key="11">
    <source>
        <dbReference type="Proteomes" id="UP000504640"/>
    </source>
</evidence>
<keyword evidence="11" id="KW-1185">Reference proteome</keyword>
<dbReference type="PANTHER" id="PTHR14594:SF1">
    <property type="entry name" value="CENTROSOMAL PROTEIN OF 70 KDA"/>
    <property type="match status" value="1"/>
</dbReference>
<dbReference type="InterPro" id="IPR037692">
    <property type="entry name" value="CEP70"/>
</dbReference>
<evidence type="ECO:0000256" key="8">
    <source>
        <dbReference type="ARBA" id="ARBA00025273"/>
    </source>
</evidence>
<dbReference type="GO" id="GO:0005813">
    <property type="term" value="C:centrosome"/>
    <property type="evidence" value="ECO:0007669"/>
    <property type="project" value="UniProtKB-SubCell"/>
</dbReference>
<reference evidence="12" key="1">
    <citation type="submission" date="2025-08" db="UniProtKB">
        <authorList>
            <consortium name="RefSeq"/>
        </authorList>
    </citation>
    <scope>IDENTIFICATION</scope>
    <source>
        <tissue evidence="12">Blood</tissue>
    </source>
</reference>
<gene>
    <name evidence="12" type="primary">CEP70</name>
</gene>
<keyword evidence="5 9" id="KW-0802">TPR repeat</keyword>
<keyword evidence="7" id="KW-0206">Cytoskeleton</keyword>
<evidence type="ECO:0000256" key="9">
    <source>
        <dbReference type="PROSITE-ProRule" id="PRU00339"/>
    </source>
</evidence>
<evidence type="ECO:0000256" key="2">
    <source>
        <dbReference type="ARBA" id="ARBA00011832"/>
    </source>
</evidence>
<sequence>MTEATQIFKLPISVPFHSTKETMFPVAPKPQDSNQPSDRFMTEKQQEEAEWESINVLLMMHGLKPLSLVKRTDLKDLIIFDKQSSQRMRQNLKLLVEETSRQQNMIQELIETNQHLRNELQLEQSRAAHQEQRADDLEQIMESVKSKIGELEDESLNRVCQQQNKIKDLQKEHKTLQVKCQHYKKKRMEQEETIASLQKEICRLRKEEEDRIVTQNRVFAYLCKRVPHTVLDRQLLCLIDYYESKIRNIHMQRQYEEDESQSEEEKDYRNLDASPTYKGLLMSLQNQLKESKSKIDALLSEKLNLQKDLETRPTQHELRLYKQQVKKLEKALKKNVKLQELISHKKAEDTEKKDEPSKYNQQQALIDQRYFQVLCSINSIIHNPRAPVIIYKQSKGGSQNFNKDLVQDCGFEHLVPIIEMWADQLTSLKDLYKSLKTLSAELVPWHNLKKQDENEGIKVEDLLFIVDTMLEEVENKEKDSNMPNFQTLQAIVSHFQKLFDVPSLNGVYPRMNEVYTRLGEMNNAVRNLQELLELDSSSSLCVLVSTVGKLCRLINEDVNEQVMQVLGPEDLQSIINKLEEHEEFFPAFQAFTNELLEILEIDDLDAIVPAVKKLKVLSY</sequence>
<evidence type="ECO:0000313" key="12">
    <source>
        <dbReference type="RefSeq" id="XP_032121072.1"/>
    </source>
</evidence>
<dbReference type="InterPro" id="IPR019734">
    <property type="entry name" value="TPR_rpt"/>
</dbReference>
<dbReference type="CTD" id="80321"/>
<proteinExistence type="predicted"/>
<dbReference type="PROSITE" id="PS50005">
    <property type="entry name" value="TPR"/>
    <property type="match status" value="1"/>
</dbReference>